<protein>
    <submittedName>
        <fullName evidence="2">Cobalamin-dependent protein</fullName>
    </submittedName>
</protein>
<reference evidence="2 3" key="1">
    <citation type="submission" date="2023-03" db="EMBL/GenBank/DDBJ databases">
        <authorList>
            <person name="Kaur S."/>
            <person name="Espinosa-Saiz D."/>
            <person name="Velazquez E."/>
            <person name="Menendez E."/>
            <person name="diCenzo G.C."/>
        </authorList>
    </citation>
    <scope>NUCLEOTIDE SEQUENCE [LARGE SCALE GENOMIC DNA]</scope>
    <source>
        <strain evidence="2 3">LMG 27395</strain>
        <plasmid evidence="2 3">unnamed</plasmid>
    </source>
</reference>
<dbReference type="PROSITE" id="PS51332">
    <property type="entry name" value="B12_BINDING"/>
    <property type="match status" value="1"/>
</dbReference>
<feature type="domain" description="B12-binding" evidence="1">
    <location>
        <begin position="15"/>
        <end position="149"/>
    </location>
</feature>
<evidence type="ECO:0000313" key="3">
    <source>
        <dbReference type="Proteomes" id="UP001235547"/>
    </source>
</evidence>
<dbReference type="InterPro" id="IPR036724">
    <property type="entry name" value="Cobalamin-bd_sf"/>
</dbReference>
<evidence type="ECO:0000313" key="2">
    <source>
        <dbReference type="EMBL" id="WEX85702.1"/>
    </source>
</evidence>
<dbReference type="EMBL" id="CP120372">
    <property type="protein sequence ID" value="WEX85702.1"/>
    <property type="molecule type" value="Genomic_DNA"/>
</dbReference>
<dbReference type="Proteomes" id="UP001235547">
    <property type="component" value="Plasmid unnamed"/>
</dbReference>
<accession>A0ABY8D5U6</accession>
<dbReference type="InterPro" id="IPR006158">
    <property type="entry name" value="Cobalamin-bd"/>
</dbReference>
<gene>
    <name evidence="2" type="ORF">PYH38_006119</name>
</gene>
<organism evidence="2 3">
    <name type="scientific">Sinorhizobium numidicum</name>
    <dbReference type="NCBI Taxonomy" id="680248"/>
    <lineage>
        <taxon>Bacteria</taxon>
        <taxon>Pseudomonadati</taxon>
        <taxon>Pseudomonadota</taxon>
        <taxon>Alphaproteobacteria</taxon>
        <taxon>Hyphomicrobiales</taxon>
        <taxon>Rhizobiaceae</taxon>
        <taxon>Sinorhizobium/Ensifer group</taxon>
        <taxon>Sinorhizobium</taxon>
    </lineage>
</organism>
<sequence>MSAKPRPATEQFSGDRVIILGVAESDCHVVANKLIEYELRLSGFNVINLGACTPVDEFVAAFQSHPYADALVIGSLNGHAYEDLKAIRDAKSNLLISCPIIVGGNLGVTRAQAAKTREELLALGVEYVLEDAAALPLLLHQLPRRNVFTTSPE</sequence>
<keyword evidence="2" id="KW-0614">Plasmid</keyword>
<proteinExistence type="predicted"/>
<name>A0ABY8D5U6_9HYPH</name>
<dbReference type="Pfam" id="PF02310">
    <property type="entry name" value="B12-binding"/>
    <property type="match status" value="1"/>
</dbReference>
<geneLocation type="plasmid" evidence="2 3">
    <name>unnamed</name>
</geneLocation>
<dbReference type="RefSeq" id="WP_280736626.1">
    <property type="nucleotide sequence ID" value="NZ_CP120369.1"/>
</dbReference>
<keyword evidence="3" id="KW-1185">Reference proteome</keyword>
<dbReference type="SUPFAM" id="SSF52242">
    <property type="entry name" value="Cobalamin (vitamin B12)-binding domain"/>
    <property type="match status" value="1"/>
</dbReference>
<dbReference type="Gene3D" id="3.40.50.280">
    <property type="entry name" value="Cobalamin-binding domain"/>
    <property type="match status" value="1"/>
</dbReference>
<evidence type="ECO:0000259" key="1">
    <source>
        <dbReference type="PROSITE" id="PS51332"/>
    </source>
</evidence>